<accession>A0A0W0YXQ6</accession>
<reference evidence="1 2" key="1">
    <citation type="submission" date="2015-11" db="EMBL/GenBank/DDBJ databases">
        <title>Genomic analysis of 38 Legionella species identifies large and diverse effector repertoires.</title>
        <authorList>
            <person name="Burstein D."/>
            <person name="Amaro F."/>
            <person name="Zusman T."/>
            <person name="Lifshitz Z."/>
            <person name="Cohen O."/>
            <person name="Gilbert J.A."/>
            <person name="Pupko T."/>
            <person name="Shuman H.A."/>
            <person name="Segal G."/>
        </authorList>
    </citation>
    <scope>NUCLEOTIDE SEQUENCE [LARGE SCALE GENOMIC DNA]</scope>
    <source>
        <strain evidence="1 2">Mt.St.Helens-9</strain>
    </source>
</reference>
<proteinExistence type="predicted"/>
<dbReference type="RefSeq" id="WP_058484152.1">
    <property type="nucleotide sequence ID" value="NZ_CAAAII010000001.1"/>
</dbReference>
<dbReference type="Proteomes" id="UP000054877">
    <property type="component" value="Unassembled WGS sequence"/>
</dbReference>
<dbReference type="OrthoDB" id="5659972at2"/>
<evidence type="ECO:0000313" key="1">
    <source>
        <dbReference type="EMBL" id="KTD61611.1"/>
    </source>
</evidence>
<dbReference type="EMBL" id="LNYX01000031">
    <property type="protein sequence ID" value="KTD61611.1"/>
    <property type="molecule type" value="Genomic_DNA"/>
</dbReference>
<name>A0A0W0YXQ6_LEGSP</name>
<gene>
    <name evidence="1" type="ORF">Lspi_2241</name>
</gene>
<dbReference type="PATRIC" id="fig|452.5.peg.2472"/>
<protein>
    <submittedName>
        <fullName evidence="1">Uncharacterized protein</fullName>
    </submittedName>
</protein>
<evidence type="ECO:0000313" key="2">
    <source>
        <dbReference type="Proteomes" id="UP000054877"/>
    </source>
</evidence>
<keyword evidence="2" id="KW-1185">Reference proteome</keyword>
<organism evidence="1 2">
    <name type="scientific">Legionella spiritensis</name>
    <dbReference type="NCBI Taxonomy" id="452"/>
    <lineage>
        <taxon>Bacteria</taxon>
        <taxon>Pseudomonadati</taxon>
        <taxon>Pseudomonadota</taxon>
        <taxon>Gammaproteobacteria</taxon>
        <taxon>Legionellales</taxon>
        <taxon>Legionellaceae</taxon>
        <taxon>Legionella</taxon>
    </lineage>
</organism>
<sequence length="864" mass="98609">MPFRYKFHPAINREKAFETDFCKDISLTDYMIPDDFLEQLATLCGERRNYFDKKAGKHSSYTLKKQLRAELKLIYLRLNGDLNETLHPMSPDEKKALITKLKEESDKCIPGFHNRVRSITQSFYIPQTFSQLLTRVRQNLVTKTASSLSGEVHANNRVTAIAATDGLGVEVNFAGDIYEGRLSEGQIRVALNKTFRKNYTPALLPLLLSDELRGILMNVGYLGHHEQGYGTGTMSQIVQTIHAMLGEYLNEIISIPFEGEHQLTDWSYLEQLFLKEDYYDEDGDWDFCRLVDINWPLIQYCFWVTLVEEGVIDFYGPRLLDVSEALDYELYAKEDAFPFLMDCLSNHPATSLKSVFLDKKKSVMLLHFLNRHMEELDRQKVKDIFAVFNSQKNLVNPAAVSAFLDCLESHKDFIGRETIKKMLMDRDGFLLANIALITLGQGAEALPGLISFLEANKEYLNPDVLEEILRRALVEIAVPGICKPFLNSLKRCPHDFLPWMAFVSNNSESLYGERLLKKLLTLEHSLLLVTMKNRPDVACDLLLLYARHQDLISVFYLDLIFSYRDWDYENVLSLAVCHSVEAGRKMLDFFNDNKNAFLVDTLKLILCGRNMRGEDVFWLIVSKQPDLLPAFIDFIWENKELFERGSAKKSLLMIKKQGITKLIPESSQFSVALLMLEYGLMSKEVISLIKAAPPSDDWLHFSTRNISHPEKINGAREVARVLFSIINDVRFGKDERRQVLKNNHLLLINSLADKNISIAGEQGSWIVKQLIAHHISFLRIKVAKGEHSHHRYRFMTGYSASSQQRALEALQQALDEGEPIAGLLKQHPALKHGTPGQLFKAGQAILSHRACRVDPKGDHVSGLV</sequence>
<comment type="caution">
    <text evidence="1">The sequence shown here is derived from an EMBL/GenBank/DDBJ whole genome shotgun (WGS) entry which is preliminary data.</text>
</comment>
<dbReference type="AlphaFoldDB" id="A0A0W0YXQ6"/>